<evidence type="ECO:0000313" key="2">
    <source>
        <dbReference type="Proteomes" id="UP001162480"/>
    </source>
</evidence>
<evidence type="ECO:0000313" key="1">
    <source>
        <dbReference type="EMBL" id="CAI9723287.1"/>
    </source>
</evidence>
<dbReference type="EMBL" id="OX597818">
    <property type="protein sequence ID" value="CAI9723287.1"/>
    <property type="molecule type" value="Genomic_DNA"/>
</dbReference>
<dbReference type="Proteomes" id="UP001162480">
    <property type="component" value="Chromosome 5"/>
</dbReference>
<name>A0AA36AYK0_OCTVU</name>
<organism evidence="1 2">
    <name type="scientific">Octopus vulgaris</name>
    <name type="common">Common octopus</name>
    <dbReference type="NCBI Taxonomy" id="6645"/>
    <lineage>
        <taxon>Eukaryota</taxon>
        <taxon>Metazoa</taxon>
        <taxon>Spiralia</taxon>
        <taxon>Lophotrochozoa</taxon>
        <taxon>Mollusca</taxon>
        <taxon>Cephalopoda</taxon>
        <taxon>Coleoidea</taxon>
        <taxon>Octopodiformes</taxon>
        <taxon>Octopoda</taxon>
        <taxon>Incirrata</taxon>
        <taxon>Octopodidae</taxon>
        <taxon>Octopus</taxon>
    </lineage>
</organism>
<dbReference type="AlphaFoldDB" id="A0AA36AYK0"/>
<sequence>MFRFHSIRSIMSLQHDLAAIVAAVIHTNHPLTYSKLFKGSIPFSTVLTIFREEKLNHSTRTIKLDRNMRSKKVYGFKISQT</sequence>
<protein>
    <submittedName>
        <fullName evidence="1">Uncharacterized protein</fullName>
    </submittedName>
</protein>
<accession>A0AA36AYK0</accession>
<proteinExistence type="predicted"/>
<reference evidence="1" key="1">
    <citation type="submission" date="2023-08" db="EMBL/GenBank/DDBJ databases">
        <authorList>
            <person name="Alioto T."/>
            <person name="Alioto T."/>
            <person name="Gomez Garrido J."/>
        </authorList>
    </citation>
    <scope>NUCLEOTIDE SEQUENCE</scope>
</reference>
<keyword evidence="2" id="KW-1185">Reference proteome</keyword>
<gene>
    <name evidence="1" type="ORF">OCTVUL_1B002810</name>
</gene>